<dbReference type="InterPro" id="IPR007757">
    <property type="entry name" value="MT-A70-like"/>
</dbReference>
<dbReference type="PROSITE" id="PS51143">
    <property type="entry name" value="MT_A70"/>
    <property type="match status" value="1"/>
</dbReference>
<feature type="compositionally biased region" description="Basic and acidic residues" evidence="4">
    <location>
        <begin position="172"/>
        <end position="227"/>
    </location>
</feature>
<dbReference type="STRING" id="218851.A0A2G5E0N1"/>
<feature type="compositionally biased region" description="Basic and acidic residues" evidence="4">
    <location>
        <begin position="344"/>
        <end position="393"/>
    </location>
</feature>
<comment type="similarity">
    <text evidence="3">Belongs to the MT-A70-like family.</text>
</comment>
<feature type="compositionally biased region" description="Basic and acidic residues" evidence="4">
    <location>
        <begin position="59"/>
        <end position="74"/>
    </location>
</feature>
<evidence type="ECO:0008006" key="7">
    <source>
        <dbReference type="Google" id="ProtNLM"/>
    </source>
</evidence>
<feature type="region of interest" description="Disordered" evidence="4">
    <location>
        <begin position="591"/>
        <end position="655"/>
    </location>
</feature>
<feature type="region of interest" description="Disordered" evidence="4">
    <location>
        <begin position="265"/>
        <end position="575"/>
    </location>
</feature>
<dbReference type="EMBL" id="KZ305030">
    <property type="protein sequence ID" value="PIA49318.1"/>
    <property type="molecule type" value="Genomic_DNA"/>
</dbReference>
<feature type="compositionally biased region" description="Low complexity" evidence="4">
    <location>
        <begin position="636"/>
        <end position="648"/>
    </location>
</feature>
<dbReference type="AlphaFoldDB" id="A0A2G5E0N1"/>
<feature type="region of interest" description="Disordered" evidence="4">
    <location>
        <begin position="1"/>
        <end position="227"/>
    </location>
</feature>
<evidence type="ECO:0000256" key="4">
    <source>
        <dbReference type="SAM" id="MobiDB-lite"/>
    </source>
</evidence>
<comment type="subcellular location">
    <subcellularLocation>
        <location evidence="1">Nucleus</location>
    </subcellularLocation>
</comment>
<accession>A0A2G5E0N1</accession>
<feature type="compositionally biased region" description="Low complexity" evidence="4">
    <location>
        <begin position="517"/>
        <end position="528"/>
    </location>
</feature>
<dbReference type="InterPro" id="IPR029063">
    <property type="entry name" value="SAM-dependent_MTases_sf"/>
</dbReference>
<dbReference type="GO" id="GO:0003729">
    <property type="term" value="F:mRNA binding"/>
    <property type="evidence" value="ECO:0007669"/>
    <property type="project" value="TreeGrafter"/>
</dbReference>
<dbReference type="PROSITE" id="PS51592">
    <property type="entry name" value="SAM_MTA70L_2"/>
    <property type="match status" value="1"/>
</dbReference>
<feature type="compositionally biased region" description="Basic and acidic residues" evidence="4">
    <location>
        <begin position="466"/>
        <end position="501"/>
    </location>
</feature>
<dbReference type="Pfam" id="PF05063">
    <property type="entry name" value="MT-A70"/>
    <property type="match status" value="1"/>
</dbReference>
<sequence>MDLRESSRGYTKRNVEESSDVKGDRIGDEEDWDDNDKRKYRSTKPRKHSNAEEVDEWDSSERRKGSGDRSENRKRLGGSSRVGSGDEDEYDTRKDLRSKQVKKNQEEKTEKKGSSSSYQEREVESNRKSRDSSGSKGHGTADETERESSRKSGSKPPVHESSQSKSRSKVNSSHDIEQEKMKERDRYAERKESSRDKGHGSRETEKNPKRRWDDLDSIRKGEEINYDEKLDCRSGKYSDVKHVSARDRILDVRNELDGIKSRVVEANTDKSIKSGSGEEKRTDGEKIRSRGKSEAHDEDSKMVSITHEERSAVPRDDKMRTARDKPSGFSEDIESITPKPSTRGHGEKTESHRYRSDSAHGVHDIVELRERSVNNDGDRHARSRERTGREVSHAKSSWSPEMGGRRRQQSGDPESDNERSNNLKGKEWEKESSFRDDRSKGRDIGWSDKIKDREGSKDNWKRRHQNSSDKDSAYMDIDFDRDNDWDSQRRNRERLDNDKPYNHPGYRKFGRNEGAKGSSSYGNSNRSSDMIEIRPNSLDYGREESGSIFAGKKVEGGSHTDHTSVTSDEQWGYPPDDRARMTDIYGHTDDLQERYPEDGSSVPDQNSGRNTIDMQAEKGRGQKGVLTSNRSGGGPSSNSGFQSPFGNNQGSGNFNRVALQGAKGSRLVRGGRGRLTGRDVQRVGIQLPMMGPPFSPLGLPPGPIQTLGPNMSPGPIGLFIPQYPGPNIWSQARGIDMSMLPMQHGLSPVPPGPAQPRFPLNVVPGPNPAMYFNQQAAARGVSPSMPGPGFNAMGVMGRGLPNDKPPGGWSTPRISGPPGKAPSRGEQNDYSQNFVDTGMRPQNYIRELELTSTVEDYPKLRELIQKKDEIVENAKTAPMYYKCDLREFILSSEFFGTKFDVIHVDPPWEEYVHRAPGVADHMEYWTFEEISNLKIEAIADTPSFIFLWVGDGVGLEQGRQCLKKWGFRRCEDICWVKTNKSNATPGLRHDSHTLFQHSKEHCLMGIKGTVRRSTDGHIIHANIDTDIIIAEEPPYGSTRKPDDIYRIIEHFSLGRRRIDLFGEEHNIRHGWLTVGKGLASSNFNAEAYISNFCDKDGKVWQGGGGRNPPPNAPHLVLTTPDIESLRPKSPPQKNQQQQPSVSLSQTTASSTNRRPEANSPQNPTVVGQNQEASGSNPSTPAQWASPMVGMKAPDMVGVVTEDKLFDGYAYNPSGGPANGEPSAFGSHGAINLL</sequence>
<reference evidence="5 6" key="1">
    <citation type="submission" date="2017-09" db="EMBL/GenBank/DDBJ databases">
        <title>WGS assembly of Aquilegia coerulea Goldsmith.</title>
        <authorList>
            <person name="Hodges S."/>
            <person name="Kramer E."/>
            <person name="Nordborg M."/>
            <person name="Tomkins J."/>
            <person name="Borevitz J."/>
            <person name="Derieg N."/>
            <person name="Yan J."/>
            <person name="Mihaltcheva S."/>
            <person name="Hayes R.D."/>
            <person name="Rokhsar D."/>
        </authorList>
    </citation>
    <scope>NUCLEOTIDE SEQUENCE [LARGE SCALE GENOMIC DNA]</scope>
    <source>
        <strain evidence="6">cv. Goldsmith</strain>
    </source>
</reference>
<dbReference type="PANTHER" id="PTHR13107">
    <property type="entry name" value="N6-ADENOSINE-METHYLTRANSFERASE NON-CATALYTIC SUBUNIT"/>
    <property type="match status" value="1"/>
</dbReference>
<dbReference type="GO" id="GO:0036396">
    <property type="term" value="C:RNA N6-methyladenosine methyltransferase complex"/>
    <property type="evidence" value="ECO:0007669"/>
    <property type="project" value="TreeGrafter"/>
</dbReference>
<evidence type="ECO:0000313" key="6">
    <source>
        <dbReference type="Proteomes" id="UP000230069"/>
    </source>
</evidence>
<feature type="region of interest" description="Disordered" evidence="4">
    <location>
        <begin position="1122"/>
        <end position="1186"/>
    </location>
</feature>
<dbReference type="GO" id="GO:0005634">
    <property type="term" value="C:nucleus"/>
    <property type="evidence" value="ECO:0007669"/>
    <property type="project" value="UniProtKB-SubCell"/>
</dbReference>
<keyword evidence="6" id="KW-1185">Reference proteome</keyword>
<gene>
    <name evidence="5" type="ORF">AQUCO_01300273v1</name>
</gene>
<evidence type="ECO:0000256" key="2">
    <source>
        <dbReference type="ARBA" id="ARBA00023242"/>
    </source>
</evidence>
<dbReference type="SUPFAM" id="SSF53335">
    <property type="entry name" value="S-adenosyl-L-methionine-dependent methyltransferases"/>
    <property type="match status" value="1"/>
</dbReference>
<feature type="compositionally biased region" description="Basic and acidic residues" evidence="4">
    <location>
        <begin position="416"/>
        <end position="459"/>
    </location>
</feature>
<dbReference type="EMBL" id="KZ305030">
    <property type="protein sequence ID" value="PIA49319.1"/>
    <property type="molecule type" value="Genomic_DNA"/>
</dbReference>
<dbReference type="Proteomes" id="UP000230069">
    <property type="component" value="Unassembled WGS sequence"/>
</dbReference>
<feature type="region of interest" description="Disordered" evidence="4">
    <location>
        <begin position="798"/>
        <end position="827"/>
    </location>
</feature>
<proteinExistence type="inferred from homology"/>
<evidence type="ECO:0000256" key="1">
    <source>
        <dbReference type="ARBA" id="ARBA00004123"/>
    </source>
</evidence>
<dbReference type="PANTHER" id="PTHR13107:SF0">
    <property type="entry name" value="N6-ADENOSINE-METHYLTRANSFERASE NON-CATALYTIC SUBUNIT"/>
    <property type="match status" value="1"/>
</dbReference>
<organism evidence="5 6">
    <name type="scientific">Aquilegia coerulea</name>
    <name type="common">Rocky mountain columbine</name>
    <dbReference type="NCBI Taxonomy" id="218851"/>
    <lineage>
        <taxon>Eukaryota</taxon>
        <taxon>Viridiplantae</taxon>
        <taxon>Streptophyta</taxon>
        <taxon>Embryophyta</taxon>
        <taxon>Tracheophyta</taxon>
        <taxon>Spermatophyta</taxon>
        <taxon>Magnoliopsida</taxon>
        <taxon>Ranunculales</taxon>
        <taxon>Ranunculaceae</taxon>
        <taxon>Thalictroideae</taxon>
        <taxon>Aquilegia</taxon>
    </lineage>
</organism>
<feature type="compositionally biased region" description="Basic residues" evidence="4">
    <location>
        <begin position="38"/>
        <end position="48"/>
    </location>
</feature>
<dbReference type="FunCoup" id="A0A2G5E0N1">
    <property type="interactions" value="1458"/>
</dbReference>
<feature type="compositionally biased region" description="Basic and acidic residues" evidence="4">
    <location>
        <begin position="91"/>
        <end position="150"/>
    </location>
</feature>
<protein>
    <recommendedName>
        <fullName evidence="7">Methyltransferase-like protein 1</fullName>
    </recommendedName>
</protein>
<feature type="compositionally biased region" description="Polar residues" evidence="4">
    <location>
        <begin position="602"/>
        <end position="613"/>
    </location>
</feature>
<evidence type="ECO:0000313" key="5">
    <source>
        <dbReference type="EMBL" id="PIA49319.1"/>
    </source>
</evidence>
<feature type="compositionally biased region" description="Low complexity" evidence="4">
    <location>
        <begin position="1131"/>
        <end position="1140"/>
    </location>
</feature>
<feature type="compositionally biased region" description="Basic and acidic residues" evidence="4">
    <location>
        <begin position="552"/>
        <end position="562"/>
    </location>
</feature>
<evidence type="ECO:0000256" key="3">
    <source>
        <dbReference type="PROSITE-ProRule" id="PRU00489"/>
    </source>
</evidence>
<feature type="compositionally biased region" description="Basic and acidic residues" evidence="4">
    <location>
        <begin position="1"/>
        <end position="26"/>
    </location>
</feature>
<dbReference type="OrthoDB" id="14833at2759"/>
<keyword evidence="2" id="KW-0539">Nucleus</keyword>
<feature type="compositionally biased region" description="Low complexity" evidence="4">
    <location>
        <begin position="161"/>
        <end position="171"/>
    </location>
</feature>
<name>A0A2G5E0N1_AQUCA</name>
<feature type="compositionally biased region" description="Polar residues" evidence="4">
    <location>
        <begin position="1141"/>
        <end position="1182"/>
    </location>
</feature>
<dbReference type="InterPro" id="IPR045123">
    <property type="entry name" value="METTL14-like"/>
</dbReference>
<feature type="compositionally biased region" description="Basic and acidic residues" evidence="4">
    <location>
        <begin position="265"/>
        <end position="326"/>
    </location>
</feature>